<keyword evidence="3 4" id="KW-0472">Membrane</keyword>
<dbReference type="EMBL" id="JAFBED010000004">
    <property type="protein sequence ID" value="MBM7620139.1"/>
    <property type="molecule type" value="Genomic_DNA"/>
</dbReference>
<comment type="caution">
    <text evidence="6">The sequence shown here is derived from an EMBL/GenBank/DDBJ whole genome shotgun (WGS) entry which is preliminary data.</text>
</comment>
<evidence type="ECO:0000313" key="7">
    <source>
        <dbReference type="Proteomes" id="UP000737402"/>
    </source>
</evidence>
<dbReference type="InterPro" id="IPR050768">
    <property type="entry name" value="UPF0353/GerABKA_families"/>
</dbReference>
<evidence type="ECO:0000256" key="3">
    <source>
        <dbReference type="ARBA" id="ARBA00023136"/>
    </source>
</evidence>
<feature type="transmembrane region" description="Helical" evidence="5">
    <location>
        <begin position="381"/>
        <end position="402"/>
    </location>
</feature>
<keyword evidence="5" id="KW-1133">Transmembrane helix</keyword>
<evidence type="ECO:0000256" key="5">
    <source>
        <dbReference type="SAM" id="Phobius"/>
    </source>
</evidence>
<dbReference type="Proteomes" id="UP000737402">
    <property type="component" value="Unassembled WGS sequence"/>
</dbReference>
<feature type="transmembrane region" description="Helical" evidence="5">
    <location>
        <begin position="289"/>
        <end position="311"/>
    </location>
</feature>
<comment type="similarity">
    <text evidence="2 4">Belongs to the GerABKA family.</text>
</comment>
<name>A0ABS2NZT7_9BACI</name>
<organism evidence="6 7">
    <name type="scientific">Sutcliffiella tianshenii</name>
    <dbReference type="NCBI Taxonomy" id="1463404"/>
    <lineage>
        <taxon>Bacteria</taxon>
        <taxon>Bacillati</taxon>
        <taxon>Bacillota</taxon>
        <taxon>Bacilli</taxon>
        <taxon>Bacillales</taxon>
        <taxon>Bacillaceae</taxon>
        <taxon>Sutcliffiella</taxon>
    </lineage>
</organism>
<evidence type="ECO:0000313" key="6">
    <source>
        <dbReference type="EMBL" id="MBM7620139.1"/>
    </source>
</evidence>
<dbReference type="PANTHER" id="PTHR22550:SF5">
    <property type="entry name" value="LEUCINE ZIPPER PROTEIN 4"/>
    <property type="match status" value="1"/>
</dbReference>
<evidence type="ECO:0008006" key="8">
    <source>
        <dbReference type="Google" id="ProtNLM"/>
    </source>
</evidence>
<feature type="transmembrane region" description="Helical" evidence="5">
    <location>
        <begin position="414"/>
        <end position="440"/>
    </location>
</feature>
<dbReference type="RefSeq" id="WP_204415630.1">
    <property type="nucleotide sequence ID" value="NZ_JAFBED010000004.1"/>
</dbReference>
<protein>
    <recommendedName>
        <fullName evidence="8">Spore germination protein</fullName>
    </recommendedName>
</protein>
<dbReference type="PANTHER" id="PTHR22550">
    <property type="entry name" value="SPORE GERMINATION PROTEIN"/>
    <property type="match status" value="1"/>
</dbReference>
<dbReference type="PIRSF" id="PIRSF005690">
    <property type="entry name" value="GerBA"/>
    <property type="match status" value="1"/>
</dbReference>
<evidence type="ECO:0000256" key="1">
    <source>
        <dbReference type="ARBA" id="ARBA00004141"/>
    </source>
</evidence>
<keyword evidence="5" id="KW-0812">Transmembrane</keyword>
<gene>
    <name evidence="6" type="ORF">JOC95_001992</name>
</gene>
<keyword evidence="7" id="KW-1185">Reference proteome</keyword>
<reference evidence="6 7" key="1">
    <citation type="submission" date="2021-01" db="EMBL/GenBank/DDBJ databases">
        <title>Genomic Encyclopedia of Type Strains, Phase IV (KMG-IV): sequencing the most valuable type-strain genomes for metagenomic binning, comparative biology and taxonomic classification.</title>
        <authorList>
            <person name="Goeker M."/>
        </authorList>
    </citation>
    <scope>NUCLEOTIDE SEQUENCE [LARGE SCALE GENOMIC DNA]</scope>
    <source>
        <strain evidence="6 7">DSM 25879</strain>
    </source>
</reference>
<accession>A0ABS2NZT7</accession>
<dbReference type="InterPro" id="IPR004995">
    <property type="entry name" value="Spore_Ger"/>
</dbReference>
<proteinExistence type="inferred from homology"/>
<comment type="subcellular location">
    <subcellularLocation>
        <location evidence="4">Cell membrane</location>
    </subcellularLocation>
    <subcellularLocation>
        <location evidence="1">Membrane</location>
        <topology evidence="1">Multi-pass membrane protein</topology>
    </subcellularLocation>
</comment>
<evidence type="ECO:0000256" key="4">
    <source>
        <dbReference type="PIRNR" id="PIRNR005690"/>
    </source>
</evidence>
<dbReference type="Pfam" id="PF03323">
    <property type="entry name" value="GerA"/>
    <property type="match status" value="1"/>
</dbReference>
<evidence type="ECO:0000256" key="2">
    <source>
        <dbReference type="ARBA" id="ARBA00005278"/>
    </source>
</evidence>
<sequence>MNVQKQDEANLEKLDEKLKKQLLTSKSIEAFFKNHADVHFLPLDEKYGGISSFYCAGMIEINQVNDYFHSILEYLNKGDSSFGAKDFPPIDKIFSFSDLVDKVFSGYLIFYQEGQPYFHGFELSKIPQREPSESNTEVSIKGPKDGFTEEININVSLIRKRLKSSELHNEHFVLGTLSKTNVSLMYIDHKVNKEMLSEVRSRLEKLKTESVISSGQLEQWLCNRTFSLFPLFDYIGRPDFAAECLLRGRFIIIVDGSPMVLIGPNNVFVLLKSPEDIHYPYHTVAFQRFFRIIGFTIAVMLPGFWIAISAVNIDQLPFLLLNTVAASRKGLPFPLALEAFFILGLFELLREAGIRMPKAVGQTVAIVGGLIIGDAAIRAGLASATMIVVVALTAVATFTLVNQSLTGTVSILRIYIMLLSVFLGIYGVFIGLFSVLFYMARLESFKVGYLEPVSKLSFKEFLSALIVNPFINRKFTAPMIEKESEKE</sequence>
<feature type="transmembrane region" description="Helical" evidence="5">
    <location>
        <begin position="331"/>
        <end position="349"/>
    </location>
</feature>